<evidence type="ECO:0000256" key="4">
    <source>
        <dbReference type="ARBA" id="ARBA00042703"/>
    </source>
</evidence>
<evidence type="ECO:0000256" key="2">
    <source>
        <dbReference type="ARBA" id="ARBA00022801"/>
    </source>
</evidence>
<keyword evidence="2" id="KW-0378">Hydrolase</keyword>
<evidence type="ECO:0000256" key="10">
    <source>
        <dbReference type="ARBA" id="ARBA00048513"/>
    </source>
</evidence>
<dbReference type="OrthoDB" id="8119704at2759"/>
<dbReference type="PRINTS" id="PR00412">
    <property type="entry name" value="EPOXHYDRLASE"/>
</dbReference>
<evidence type="ECO:0000313" key="14">
    <source>
        <dbReference type="Proteomes" id="UP000789390"/>
    </source>
</evidence>
<comment type="similarity">
    <text evidence="1">Belongs to the AB hydrolase superfamily.</text>
</comment>
<comment type="catalytic activity">
    <reaction evidence="6">
        <text>a 1,3-diacyl-sn-glycerol + H2O = a 1-acyl-sn-glycerol + a fatty acid + H(+)</text>
        <dbReference type="Rhea" id="RHEA:38503"/>
        <dbReference type="ChEBI" id="CHEBI:15377"/>
        <dbReference type="ChEBI" id="CHEBI:15378"/>
        <dbReference type="ChEBI" id="CHEBI:28868"/>
        <dbReference type="ChEBI" id="CHEBI:64683"/>
        <dbReference type="ChEBI" id="CHEBI:77272"/>
    </reaction>
</comment>
<dbReference type="SUPFAM" id="SSF53474">
    <property type="entry name" value="alpha/beta-Hydrolases"/>
    <property type="match status" value="1"/>
</dbReference>
<dbReference type="InterPro" id="IPR000639">
    <property type="entry name" value="Epox_hydrolase-like"/>
</dbReference>
<sequence>MANYTRPLMLHHVVEVLHKCKIEKSIRSLNIGSTNLRCIQTTSTRWNEPVKLAYTSYEGMNSQKMSPSTMMTPIIIQHGLLGSRKNWASLSKAIHSKTGRKVIVPDARNHGDSPHSNNLDYEVLSQDIMKLMEDLQIPKATMVGHSMGGRAMMKLALTNPSLVDRLVVVDISPVNVSPGAQAMTEFLTVMKDIDLGDQLKRATARKIVDEKLQVVVKDTLLRQFLLTNLVEDNGKFRWRVNLKSIIQNLPNIIGHFPLKSEEYHGPTLFIGGAKSDYIKPTDHEVIREIFPDAQFQYIPDAGHWVHSEKPGQFLEIVLKFMHEKD</sequence>
<gene>
    <name evidence="13" type="ORF">DGAL_LOCUS4950</name>
</gene>
<evidence type="ECO:0000256" key="11">
    <source>
        <dbReference type="ARBA" id="ARBA00048919"/>
    </source>
</evidence>
<evidence type="ECO:0000256" key="5">
    <source>
        <dbReference type="ARBA" id="ARBA00043667"/>
    </source>
</evidence>
<evidence type="ECO:0000256" key="7">
    <source>
        <dbReference type="ARBA" id="ARBA00044064"/>
    </source>
</evidence>
<dbReference type="InterPro" id="IPR029058">
    <property type="entry name" value="AB_hydrolase_fold"/>
</dbReference>
<comment type="caution">
    <text evidence="13">The sequence shown here is derived from an EMBL/GenBank/DDBJ whole genome shotgun (WGS) entry which is preliminary data.</text>
</comment>
<evidence type="ECO:0000256" key="6">
    <source>
        <dbReference type="ARBA" id="ARBA00043742"/>
    </source>
</evidence>
<dbReference type="Gene3D" id="3.40.50.1820">
    <property type="entry name" value="alpha/beta hydrolase"/>
    <property type="match status" value="1"/>
</dbReference>
<dbReference type="PANTHER" id="PTHR46118:SF4">
    <property type="entry name" value="PROTEIN ABHD11"/>
    <property type="match status" value="1"/>
</dbReference>
<feature type="domain" description="AB hydrolase-1" evidence="12">
    <location>
        <begin position="73"/>
        <end position="310"/>
    </location>
</feature>
<evidence type="ECO:0000256" key="8">
    <source>
        <dbReference type="ARBA" id="ARBA00048283"/>
    </source>
</evidence>
<accession>A0A8J2W2M5</accession>
<dbReference type="GO" id="GO:0005739">
    <property type="term" value="C:mitochondrion"/>
    <property type="evidence" value="ECO:0007669"/>
    <property type="project" value="TreeGrafter"/>
</dbReference>
<comment type="catalytic activity">
    <reaction evidence="9">
        <text>1,2-didecanoylglycerol + H2O = decanoylglycerol + decanoate + H(+)</text>
        <dbReference type="Rhea" id="RHEA:48596"/>
        <dbReference type="ChEBI" id="CHEBI:11152"/>
        <dbReference type="ChEBI" id="CHEBI:15377"/>
        <dbReference type="ChEBI" id="CHEBI:15378"/>
        <dbReference type="ChEBI" id="CHEBI:27689"/>
        <dbReference type="ChEBI" id="CHEBI:90605"/>
    </reaction>
</comment>
<evidence type="ECO:0000259" key="12">
    <source>
        <dbReference type="Pfam" id="PF00561"/>
    </source>
</evidence>
<dbReference type="Pfam" id="PF00561">
    <property type="entry name" value="Abhydrolase_1"/>
    <property type="match status" value="1"/>
</dbReference>
<dbReference type="Proteomes" id="UP000789390">
    <property type="component" value="Unassembled WGS sequence"/>
</dbReference>
<dbReference type="EC" id="3.1.1.116" evidence="3"/>
<evidence type="ECO:0000313" key="13">
    <source>
        <dbReference type="EMBL" id="CAH0102539.1"/>
    </source>
</evidence>
<comment type="catalytic activity">
    <reaction evidence="11">
        <text>1-octadecanoyl-2-(5Z,8Z,11Z,14Z-eicosatetraenoyl)-sn-glycerol + H2O = 2-(5Z,8Z,11Z,14Z-eicosatetraenoyl)-glycerol + octadecanoate + H(+)</text>
        <dbReference type="Rhea" id="RHEA:38507"/>
        <dbReference type="ChEBI" id="CHEBI:15377"/>
        <dbReference type="ChEBI" id="CHEBI:15378"/>
        <dbReference type="ChEBI" id="CHEBI:25629"/>
        <dbReference type="ChEBI" id="CHEBI:52392"/>
        <dbReference type="ChEBI" id="CHEBI:75728"/>
    </reaction>
</comment>
<evidence type="ECO:0000256" key="9">
    <source>
        <dbReference type="ARBA" id="ARBA00048504"/>
    </source>
</evidence>
<dbReference type="PRINTS" id="PR00111">
    <property type="entry name" value="ABHYDROLASE"/>
</dbReference>
<comment type="catalytic activity">
    <reaction evidence="10">
        <text>1-octadecanoyl-2-(9Z-octadecenoyl)-sn-glycerol + H2O = 2-(9Z-octadecenoyl)-glycerol + octadecanoate + H(+)</text>
        <dbReference type="Rhea" id="RHEA:77103"/>
        <dbReference type="ChEBI" id="CHEBI:15377"/>
        <dbReference type="ChEBI" id="CHEBI:15378"/>
        <dbReference type="ChEBI" id="CHEBI:25629"/>
        <dbReference type="ChEBI" id="CHEBI:73990"/>
        <dbReference type="ChEBI" id="CHEBI:75468"/>
    </reaction>
</comment>
<proteinExistence type="inferred from homology"/>
<comment type="catalytic activity">
    <reaction evidence="8">
        <text>1-octadecanoyl-2-(4Z,7Z,10Z,13Z,16Z,19Z-docosahexaenoyl)-sn-glycerol + H2O = 2-(4Z,7Z,10Z,13Z,16Z,19Z-docosahexaenoyl)-glycerol + octadecanoate + H(+)</text>
        <dbReference type="Rhea" id="RHEA:77107"/>
        <dbReference type="ChEBI" id="CHEBI:15377"/>
        <dbReference type="ChEBI" id="CHEBI:15378"/>
        <dbReference type="ChEBI" id="CHEBI:25629"/>
        <dbReference type="ChEBI" id="CHEBI:77129"/>
        <dbReference type="ChEBI" id="CHEBI:186738"/>
    </reaction>
</comment>
<evidence type="ECO:0000256" key="3">
    <source>
        <dbReference type="ARBA" id="ARBA00026104"/>
    </source>
</evidence>
<dbReference type="FunFam" id="3.40.50.1820:FF:000039">
    <property type="entry name" value="Esterase ybfF"/>
    <property type="match status" value="1"/>
</dbReference>
<evidence type="ECO:0000256" key="1">
    <source>
        <dbReference type="ARBA" id="ARBA00008645"/>
    </source>
</evidence>
<reference evidence="13" key="1">
    <citation type="submission" date="2021-11" db="EMBL/GenBank/DDBJ databases">
        <authorList>
            <person name="Schell T."/>
        </authorList>
    </citation>
    <scope>NUCLEOTIDE SEQUENCE</scope>
    <source>
        <strain evidence="13">M5</strain>
    </source>
</reference>
<protein>
    <recommendedName>
        <fullName evidence="7">sn-1-specific diacylglycerol lipase ABHD11</fullName>
        <ecNumber evidence="3">3.1.1.116</ecNumber>
    </recommendedName>
    <alternativeName>
        <fullName evidence="4">Alpha/beta hydrolase domain-containing protein 11</fullName>
    </alternativeName>
</protein>
<comment type="catalytic activity">
    <reaction evidence="5">
        <text>a 1,2-diacyl-sn-glycerol + H2O = a 2-acylglycerol + a fatty acid + H(+)</text>
        <dbReference type="Rhea" id="RHEA:33275"/>
        <dbReference type="ChEBI" id="CHEBI:15377"/>
        <dbReference type="ChEBI" id="CHEBI:15378"/>
        <dbReference type="ChEBI" id="CHEBI:17389"/>
        <dbReference type="ChEBI" id="CHEBI:17815"/>
        <dbReference type="ChEBI" id="CHEBI:28868"/>
        <dbReference type="EC" id="3.1.1.116"/>
    </reaction>
</comment>
<dbReference type="GO" id="GO:0052689">
    <property type="term" value="F:carboxylic ester hydrolase activity"/>
    <property type="evidence" value="ECO:0007669"/>
    <property type="project" value="TreeGrafter"/>
</dbReference>
<dbReference type="PANTHER" id="PTHR46118">
    <property type="entry name" value="PROTEIN ABHD11"/>
    <property type="match status" value="1"/>
</dbReference>
<organism evidence="13 14">
    <name type="scientific">Daphnia galeata</name>
    <dbReference type="NCBI Taxonomy" id="27404"/>
    <lineage>
        <taxon>Eukaryota</taxon>
        <taxon>Metazoa</taxon>
        <taxon>Ecdysozoa</taxon>
        <taxon>Arthropoda</taxon>
        <taxon>Crustacea</taxon>
        <taxon>Branchiopoda</taxon>
        <taxon>Diplostraca</taxon>
        <taxon>Cladocera</taxon>
        <taxon>Anomopoda</taxon>
        <taxon>Daphniidae</taxon>
        <taxon>Daphnia</taxon>
    </lineage>
</organism>
<name>A0A8J2W2M5_9CRUS</name>
<dbReference type="AlphaFoldDB" id="A0A8J2W2M5"/>
<dbReference type="InterPro" id="IPR000073">
    <property type="entry name" value="AB_hydrolase_1"/>
</dbReference>
<keyword evidence="14" id="KW-1185">Reference proteome</keyword>
<dbReference type="EMBL" id="CAKKLH010000085">
    <property type="protein sequence ID" value="CAH0102539.1"/>
    <property type="molecule type" value="Genomic_DNA"/>
</dbReference>